<feature type="region of interest" description="Disordered" evidence="1">
    <location>
        <begin position="1"/>
        <end position="34"/>
    </location>
</feature>
<sequence length="428" mass="48314">MPRIYPPYEPRPPTPQRQTRAQTRAHQRTAPLVTAPTTTQSTNILTAPFPSPVPIAPIAHTASDAASPAGATSRFNPFGWLDNLPSTRAPQVQAVQRGQFIGPSTHHHDPSQPLRPLRPLPPFIQPLIPPPTPKSRHALDLSPSLNLSLSPSAIDLELSPQSTTNRLGVEKEKPTATAIYFTPDHSGIFINRFRTTICEYHHEHHPNNSPEADDPGRDREGVQRYRDGDRGLGPRDSQNLKTANGVTFLQAWTRNQGIQGPVPSQRQQSQAREPEAEVEVDRYKDCNEHLRRLEKERKGERKDSKERYLDRAPSIGIRNSDRTGIVVFNLHALTPQALQIPLEEIPEHRAKISLSGTRKEILKEVWSRLVWYIWKNYGTPHIAPPQGQGSIWPSSDGSKPPIDLSRIVLVRLEHRYEDVWQPIFQYVM</sequence>
<evidence type="ECO:0000313" key="2">
    <source>
        <dbReference type="EMBL" id="KZS96657.1"/>
    </source>
</evidence>
<evidence type="ECO:0000313" key="3">
    <source>
        <dbReference type="Proteomes" id="UP000076722"/>
    </source>
</evidence>
<feature type="region of interest" description="Disordered" evidence="1">
    <location>
        <begin position="257"/>
        <end position="280"/>
    </location>
</feature>
<dbReference type="EMBL" id="KV419398">
    <property type="protein sequence ID" value="KZS96657.1"/>
    <property type="molecule type" value="Genomic_DNA"/>
</dbReference>
<organism evidence="2 3">
    <name type="scientific">Sistotremastrum niveocremeum HHB9708</name>
    <dbReference type="NCBI Taxonomy" id="1314777"/>
    <lineage>
        <taxon>Eukaryota</taxon>
        <taxon>Fungi</taxon>
        <taxon>Dikarya</taxon>
        <taxon>Basidiomycota</taxon>
        <taxon>Agaricomycotina</taxon>
        <taxon>Agaricomycetes</taxon>
        <taxon>Sistotremastrales</taxon>
        <taxon>Sistotremastraceae</taxon>
        <taxon>Sertulicium</taxon>
        <taxon>Sertulicium niveocremeum</taxon>
    </lineage>
</organism>
<proteinExistence type="predicted"/>
<protein>
    <submittedName>
        <fullName evidence="2">Uncharacterized protein</fullName>
    </submittedName>
</protein>
<feature type="compositionally biased region" description="Polar residues" evidence="1">
    <location>
        <begin position="257"/>
        <end position="271"/>
    </location>
</feature>
<reference evidence="2 3" key="1">
    <citation type="journal article" date="2016" name="Mol. Biol. Evol.">
        <title>Comparative Genomics of Early-Diverging Mushroom-Forming Fungi Provides Insights into the Origins of Lignocellulose Decay Capabilities.</title>
        <authorList>
            <person name="Nagy L.G."/>
            <person name="Riley R."/>
            <person name="Tritt A."/>
            <person name="Adam C."/>
            <person name="Daum C."/>
            <person name="Floudas D."/>
            <person name="Sun H."/>
            <person name="Yadav J.S."/>
            <person name="Pangilinan J."/>
            <person name="Larsson K.H."/>
            <person name="Matsuura K."/>
            <person name="Barry K."/>
            <person name="Labutti K."/>
            <person name="Kuo R."/>
            <person name="Ohm R.A."/>
            <person name="Bhattacharya S.S."/>
            <person name="Shirouzu T."/>
            <person name="Yoshinaga Y."/>
            <person name="Martin F.M."/>
            <person name="Grigoriev I.V."/>
            <person name="Hibbett D.S."/>
        </authorList>
    </citation>
    <scope>NUCLEOTIDE SEQUENCE [LARGE SCALE GENOMIC DNA]</scope>
    <source>
        <strain evidence="2 3">HHB9708</strain>
    </source>
</reference>
<feature type="compositionally biased region" description="Basic and acidic residues" evidence="1">
    <location>
        <begin position="214"/>
        <end position="233"/>
    </location>
</feature>
<accession>A0A164Y7J4</accession>
<evidence type="ECO:0000256" key="1">
    <source>
        <dbReference type="SAM" id="MobiDB-lite"/>
    </source>
</evidence>
<dbReference type="AlphaFoldDB" id="A0A164Y7J4"/>
<feature type="compositionally biased region" description="Low complexity" evidence="1">
    <location>
        <begin position="16"/>
        <end position="31"/>
    </location>
</feature>
<feature type="region of interest" description="Disordered" evidence="1">
    <location>
        <begin position="202"/>
        <end position="242"/>
    </location>
</feature>
<name>A0A164Y7J4_9AGAM</name>
<dbReference type="Proteomes" id="UP000076722">
    <property type="component" value="Unassembled WGS sequence"/>
</dbReference>
<feature type="compositionally biased region" description="Pro residues" evidence="1">
    <location>
        <begin position="1"/>
        <end position="15"/>
    </location>
</feature>
<keyword evidence="3" id="KW-1185">Reference proteome</keyword>
<gene>
    <name evidence="2" type="ORF">SISNIDRAFT_463431</name>
</gene>